<evidence type="ECO:0000256" key="1">
    <source>
        <dbReference type="ARBA" id="ARBA00004496"/>
    </source>
</evidence>
<evidence type="ECO:0000313" key="9">
    <source>
        <dbReference type="Proteomes" id="UP000813385"/>
    </source>
</evidence>
<comment type="subcellular location">
    <subcellularLocation>
        <location evidence="1">Cytoplasm</location>
    </subcellularLocation>
</comment>
<accession>A0A8K0TJP0</accession>
<proteinExistence type="inferred from homology"/>
<dbReference type="Gene3D" id="1.10.8.60">
    <property type="match status" value="2"/>
</dbReference>
<evidence type="ECO:0000313" key="8">
    <source>
        <dbReference type="EMBL" id="KAH7366828.1"/>
    </source>
</evidence>
<dbReference type="Pfam" id="PF17862">
    <property type="entry name" value="AAA_lid_3"/>
    <property type="match status" value="1"/>
</dbReference>
<evidence type="ECO:0000256" key="5">
    <source>
        <dbReference type="ARBA" id="ARBA00022840"/>
    </source>
</evidence>
<gene>
    <name evidence="8" type="ORF">B0T11DRAFT_251799</name>
</gene>
<comment type="caution">
    <text evidence="8">The sequence shown here is derived from an EMBL/GenBank/DDBJ whole genome shotgun (WGS) entry which is preliminary data.</text>
</comment>
<evidence type="ECO:0000256" key="6">
    <source>
        <dbReference type="SAM" id="MobiDB-lite"/>
    </source>
</evidence>
<keyword evidence="3" id="KW-0963">Cytoplasm</keyword>
<feature type="compositionally biased region" description="Basic and acidic residues" evidence="6">
    <location>
        <begin position="93"/>
        <end position="102"/>
    </location>
</feature>
<comment type="similarity">
    <text evidence="2">Belongs to the AAA ATPase family.</text>
</comment>
<dbReference type="InterPro" id="IPR041569">
    <property type="entry name" value="AAA_lid_3"/>
</dbReference>
<dbReference type="GO" id="GO:0042254">
    <property type="term" value="P:ribosome biogenesis"/>
    <property type="evidence" value="ECO:0007669"/>
    <property type="project" value="TreeGrafter"/>
</dbReference>
<keyword evidence="4" id="KW-0547">Nucleotide-binding</keyword>
<evidence type="ECO:0000256" key="2">
    <source>
        <dbReference type="ARBA" id="ARBA00006914"/>
    </source>
</evidence>
<dbReference type="Pfam" id="PF00004">
    <property type="entry name" value="AAA"/>
    <property type="match status" value="2"/>
</dbReference>
<feature type="region of interest" description="Disordered" evidence="6">
    <location>
        <begin position="117"/>
        <end position="184"/>
    </location>
</feature>
<reference evidence="8" key="1">
    <citation type="journal article" date="2021" name="Nat. Commun.">
        <title>Genetic determinants of endophytism in the Arabidopsis root mycobiome.</title>
        <authorList>
            <person name="Mesny F."/>
            <person name="Miyauchi S."/>
            <person name="Thiergart T."/>
            <person name="Pickel B."/>
            <person name="Atanasova L."/>
            <person name="Karlsson M."/>
            <person name="Huettel B."/>
            <person name="Barry K.W."/>
            <person name="Haridas S."/>
            <person name="Chen C."/>
            <person name="Bauer D."/>
            <person name="Andreopoulos W."/>
            <person name="Pangilinan J."/>
            <person name="LaButti K."/>
            <person name="Riley R."/>
            <person name="Lipzen A."/>
            <person name="Clum A."/>
            <person name="Drula E."/>
            <person name="Henrissat B."/>
            <person name="Kohler A."/>
            <person name="Grigoriev I.V."/>
            <person name="Martin F.M."/>
            <person name="Hacquard S."/>
        </authorList>
    </citation>
    <scope>NUCLEOTIDE SEQUENCE</scope>
    <source>
        <strain evidence="8">MPI-CAGE-AT-0016</strain>
    </source>
</reference>
<dbReference type="PANTHER" id="PTHR23077">
    <property type="entry name" value="AAA-FAMILY ATPASE"/>
    <property type="match status" value="1"/>
</dbReference>
<dbReference type="OrthoDB" id="27435at2759"/>
<dbReference type="EMBL" id="JAGPXD010000002">
    <property type="protein sequence ID" value="KAH7366828.1"/>
    <property type="molecule type" value="Genomic_DNA"/>
</dbReference>
<dbReference type="Proteomes" id="UP000813385">
    <property type="component" value="Unassembled WGS sequence"/>
</dbReference>
<organism evidence="8 9">
    <name type="scientific">Plectosphaerella cucumerina</name>
    <dbReference type="NCBI Taxonomy" id="40658"/>
    <lineage>
        <taxon>Eukaryota</taxon>
        <taxon>Fungi</taxon>
        <taxon>Dikarya</taxon>
        <taxon>Ascomycota</taxon>
        <taxon>Pezizomycotina</taxon>
        <taxon>Sordariomycetes</taxon>
        <taxon>Hypocreomycetidae</taxon>
        <taxon>Glomerellales</taxon>
        <taxon>Plectosphaerellaceae</taxon>
        <taxon>Plectosphaerella</taxon>
    </lineage>
</organism>
<dbReference type="Gene3D" id="3.40.50.300">
    <property type="entry name" value="P-loop containing nucleotide triphosphate hydrolases"/>
    <property type="match status" value="2"/>
</dbReference>
<dbReference type="InterPro" id="IPR027417">
    <property type="entry name" value="P-loop_NTPase"/>
</dbReference>
<keyword evidence="5" id="KW-0067">ATP-binding</keyword>
<dbReference type="GO" id="GO:0003723">
    <property type="term" value="F:RNA binding"/>
    <property type="evidence" value="ECO:0007669"/>
    <property type="project" value="TreeGrafter"/>
</dbReference>
<feature type="compositionally biased region" description="Low complexity" evidence="6">
    <location>
        <begin position="166"/>
        <end position="176"/>
    </location>
</feature>
<dbReference type="PROSITE" id="PS00674">
    <property type="entry name" value="AAA"/>
    <property type="match status" value="2"/>
</dbReference>
<feature type="compositionally biased region" description="Acidic residues" evidence="6">
    <location>
        <begin position="82"/>
        <end position="92"/>
    </location>
</feature>
<dbReference type="InterPro" id="IPR003959">
    <property type="entry name" value="ATPase_AAA_core"/>
</dbReference>
<feature type="compositionally biased region" description="Low complexity" evidence="6">
    <location>
        <begin position="117"/>
        <end position="130"/>
    </location>
</feature>
<protein>
    <submittedName>
        <fullName evidence="8">Ribosome biogenesis ATPase RIX7</fullName>
    </submittedName>
</protein>
<dbReference type="GO" id="GO:0016887">
    <property type="term" value="F:ATP hydrolysis activity"/>
    <property type="evidence" value="ECO:0007669"/>
    <property type="project" value="InterPro"/>
</dbReference>
<dbReference type="GO" id="GO:0005634">
    <property type="term" value="C:nucleus"/>
    <property type="evidence" value="ECO:0007669"/>
    <property type="project" value="TreeGrafter"/>
</dbReference>
<feature type="region of interest" description="Disordered" evidence="6">
    <location>
        <begin position="77"/>
        <end position="102"/>
    </location>
</feature>
<sequence length="786" mass="87306">MPPSSRPRQSLRQGLDRDVYQIVKRLEEDRPPPKNGRKRNRLAVSDVYEVIKKSNSSLSRQKRKPLEDAIERVLEFHKQEADDSDSEAAIETEENKSNKPEDRFLLNRQMVKNWNTAAPSSTAVATAQSADGKSVKKRRLSLEAEANGTEAVSDGGTRTPKTNGISSEAQSATASKKAQKPSKYGSELVTPGAIVLGGLEAAFDELDHEIFSWLQQPEDYQRFEDLPVGFIVTGPPGTGKQSLVRSLAATTSTPIVPLGRYLKETRSPEKVAKIVSDSLDEAKRCAPCVVLVERLHELVSKSGPGHNDFEHEVMSQLDTGMKRLREWENEGNKPVVVIATTSKPELIDVSLRRPDSFAGTINIRVPDANAREKIFRALTRNDDLPADFDFKTLAIRTHGFVGEDIRTVLQIAKRRARRRLIDMERGRARRVLQEEAEEPQVVADESQPSWERDDAQRQVWYNYISHHAYTTPPQVHLTEQDFAAAIGEHTPYMRREGFSDIPSTSWSEVGALHSVRAAFQVSIVRRIKEPLLFAKFGKQRPAGVLLFGPPGCGKTLVAKAVANDAQASFILIKGPELLNKYVGESERAIRELFTRAKSCAPCILFFDEMDSLVPKRENTTTEAGARVVNALLAELDGAGDRGEVYVIGTSNRPDMIDPAVLRPGRLDKLLFVDLPTEDERVDILRTIYRNGMGGRSGGATGEDTDMGGQDGDYIESIARDPRCKGFSGADLYGLYKNALDECVLRYEGGDPALNRDDWEAALNKTKPSVSNPETYRRLAAKLHHQS</sequence>
<feature type="domain" description="AAA+ ATPase" evidence="7">
    <location>
        <begin position="540"/>
        <end position="676"/>
    </location>
</feature>
<dbReference type="InterPro" id="IPR003960">
    <property type="entry name" value="ATPase_AAA_CS"/>
</dbReference>
<dbReference type="AlphaFoldDB" id="A0A8K0TJP0"/>
<dbReference type="InterPro" id="IPR003593">
    <property type="entry name" value="AAA+_ATPase"/>
</dbReference>
<evidence type="ECO:0000256" key="4">
    <source>
        <dbReference type="ARBA" id="ARBA00022741"/>
    </source>
</evidence>
<name>A0A8K0TJP0_9PEZI</name>
<evidence type="ECO:0000256" key="3">
    <source>
        <dbReference type="ARBA" id="ARBA00022490"/>
    </source>
</evidence>
<keyword evidence="9" id="KW-1185">Reference proteome</keyword>
<evidence type="ECO:0000259" key="7">
    <source>
        <dbReference type="SMART" id="SM00382"/>
    </source>
</evidence>
<dbReference type="GO" id="GO:0005524">
    <property type="term" value="F:ATP binding"/>
    <property type="evidence" value="ECO:0007669"/>
    <property type="project" value="UniProtKB-KW"/>
</dbReference>
<dbReference type="GO" id="GO:1990275">
    <property type="term" value="F:preribosome binding"/>
    <property type="evidence" value="ECO:0007669"/>
    <property type="project" value="TreeGrafter"/>
</dbReference>
<dbReference type="FunFam" id="3.40.50.300:FF:000567">
    <property type="entry name" value="ATPase, AAA family protein"/>
    <property type="match status" value="1"/>
</dbReference>
<dbReference type="PANTHER" id="PTHR23077:SF171">
    <property type="entry name" value="NUCLEAR VALOSIN-CONTAINING PROTEIN-LIKE"/>
    <property type="match status" value="1"/>
</dbReference>
<feature type="domain" description="AAA+ ATPase" evidence="7">
    <location>
        <begin position="226"/>
        <end position="367"/>
    </location>
</feature>
<dbReference type="SMART" id="SM00382">
    <property type="entry name" value="AAA"/>
    <property type="match status" value="2"/>
</dbReference>
<dbReference type="InterPro" id="IPR050168">
    <property type="entry name" value="AAA_ATPase_domain"/>
</dbReference>
<dbReference type="SUPFAM" id="SSF52540">
    <property type="entry name" value="P-loop containing nucleoside triphosphate hydrolases"/>
    <property type="match status" value="2"/>
</dbReference>
<dbReference type="GO" id="GO:0005737">
    <property type="term" value="C:cytoplasm"/>
    <property type="evidence" value="ECO:0007669"/>
    <property type="project" value="UniProtKB-SubCell"/>
</dbReference>